<dbReference type="AlphaFoldDB" id="A0A1A7BVZ7"/>
<keyword evidence="1" id="KW-0472">Membrane</keyword>
<dbReference type="Proteomes" id="UP000092713">
    <property type="component" value="Unassembled WGS sequence"/>
</dbReference>
<feature type="transmembrane region" description="Helical" evidence="1">
    <location>
        <begin position="78"/>
        <end position="104"/>
    </location>
</feature>
<name>A0A1A7BVZ7_9BURK</name>
<reference evidence="2 3" key="1">
    <citation type="submission" date="2016-04" db="EMBL/GenBank/DDBJ databases">
        <title>Draft genome sequence of Janthinobacterium psychrotolerans sp. nov., isolated from freshwater sediments in Denmark.</title>
        <authorList>
            <person name="Gong X."/>
            <person name="Skrivergaard S."/>
            <person name="Korsgaard B.S."/>
            <person name="Schreiber L."/>
            <person name="Marshall I.P."/>
            <person name="Finster K."/>
            <person name="Schramm A."/>
        </authorList>
    </citation>
    <scope>NUCLEOTIDE SEQUENCE [LARGE SCALE GENOMIC DNA]</scope>
    <source>
        <strain evidence="2 3">S3-2</strain>
    </source>
</reference>
<dbReference type="OrthoDB" id="8759624at2"/>
<evidence type="ECO:0000256" key="1">
    <source>
        <dbReference type="SAM" id="Phobius"/>
    </source>
</evidence>
<keyword evidence="1" id="KW-0812">Transmembrane</keyword>
<feature type="transmembrane region" description="Helical" evidence="1">
    <location>
        <begin position="12"/>
        <end position="32"/>
    </location>
</feature>
<evidence type="ECO:0000313" key="2">
    <source>
        <dbReference type="EMBL" id="OBV36690.1"/>
    </source>
</evidence>
<comment type="caution">
    <text evidence="2">The sequence shown here is derived from an EMBL/GenBank/DDBJ whole genome shotgun (WGS) entry which is preliminary data.</text>
</comment>
<dbReference type="RefSeq" id="WP_065310483.1">
    <property type="nucleotide sequence ID" value="NZ_LOCQ01000062.1"/>
</dbReference>
<dbReference type="EMBL" id="LOCQ01000062">
    <property type="protein sequence ID" value="OBV36690.1"/>
    <property type="molecule type" value="Genomic_DNA"/>
</dbReference>
<keyword evidence="1" id="KW-1133">Transmembrane helix</keyword>
<evidence type="ECO:0000313" key="3">
    <source>
        <dbReference type="Proteomes" id="UP000092713"/>
    </source>
</evidence>
<organism evidence="2 3">
    <name type="scientific">Janthinobacterium psychrotolerans</name>
    <dbReference type="NCBI Taxonomy" id="1747903"/>
    <lineage>
        <taxon>Bacteria</taxon>
        <taxon>Pseudomonadati</taxon>
        <taxon>Pseudomonadota</taxon>
        <taxon>Betaproteobacteria</taxon>
        <taxon>Burkholderiales</taxon>
        <taxon>Oxalobacteraceae</taxon>
        <taxon>Janthinobacterium</taxon>
    </lineage>
</organism>
<sequence>MRAQDHLLRRMMQPSLPLLIWGVHFFFCYFIAAEQLRFGKAATLWLLACASLLALGWLAVLCWRALRRLHAGGNISLLHWAGAACAMLGAVGVLLSCLPMLLLWS</sequence>
<proteinExistence type="predicted"/>
<keyword evidence="3" id="KW-1185">Reference proteome</keyword>
<protein>
    <submittedName>
        <fullName evidence="2">Uncharacterized protein</fullName>
    </submittedName>
</protein>
<gene>
    <name evidence="2" type="ORF">ASR47_1001162</name>
</gene>
<accession>A0A1A7BVZ7</accession>
<feature type="transmembrane region" description="Helical" evidence="1">
    <location>
        <begin position="44"/>
        <end position="66"/>
    </location>
</feature>
<dbReference type="STRING" id="1747903.ASR47_1001162"/>